<sequence>MAEWQGTVRRASEDDSGVVSRILAEAFMRDPVSTWIFPEYGHREQVHPAFFAPFVALALRDGEVYVAGDGVGATLWLPVDGGDEADEADEFAGLEAAIGPEASKRFGVLDELMTANHPGEPHWYLPFIAVRPEHHGTGIGTALLRHKLAVLDRAGSAAYLEASSPRNAALYERLGFRRRPTTLDLPEGPSLYPMWRDAL</sequence>
<dbReference type="Proteomes" id="UP000280698">
    <property type="component" value="Unassembled WGS sequence"/>
</dbReference>
<evidence type="ECO:0000313" key="2">
    <source>
        <dbReference type="EMBL" id="RNL96946.1"/>
    </source>
</evidence>
<name>A0ABX9WF52_9ACTN</name>
<dbReference type="Pfam" id="PF13508">
    <property type="entry name" value="Acetyltransf_7"/>
    <property type="match status" value="1"/>
</dbReference>
<dbReference type="EMBL" id="RJLN01000055">
    <property type="protein sequence ID" value="RNL96946.1"/>
    <property type="molecule type" value="Genomic_DNA"/>
</dbReference>
<keyword evidence="3" id="KW-1185">Reference proteome</keyword>
<dbReference type="SUPFAM" id="SSF55729">
    <property type="entry name" value="Acyl-CoA N-acyltransferases (Nat)"/>
    <property type="match status" value="1"/>
</dbReference>
<dbReference type="PROSITE" id="PS51186">
    <property type="entry name" value="GNAT"/>
    <property type="match status" value="1"/>
</dbReference>
<dbReference type="PANTHER" id="PTHR42791">
    <property type="entry name" value="GNAT FAMILY ACETYLTRANSFERASE"/>
    <property type="match status" value="1"/>
</dbReference>
<dbReference type="InterPro" id="IPR000182">
    <property type="entry name" value="GNAT_dom"/>
</dbReference>
<dbReference type="InterPro" id="IPR016181">
    <property type="entry name" value="Acyl_CoA_acyltransferase"/>
</dbReference>
<comment type="caution">
    <text evidence="2">The sequence shown here is derived from an EMBL/GenBank/DDBJ whole genome shotgun (WGS) entry which is preliminary data.</text>
</comment>
<evidence type="ECO:0000259" key="1">
    <source>
        <dbReference type="PROSITE" id="PS51186"/>
    </source>
</evidence>
<proteinExistence type="predicted"/>
<accession>A0ABX9WF52</accession>
<protein>
    <submittedName>
        <fullName evidence="2">N-acetyltransferase</fullName>
    </submittedName>
</protein>
<dbReference type="InterPro" id="IPR052523">
    <property type="entry name" value="Trichothecene_AcTrans"/>
</dbReference>
<dbReference type="CDD" id="cd04301">
    <property type="entry name" value="NAT_SF"/>
    <property type="match status" value="1"/>
</dbReference>
<organism evidence="2 3">
    <name type="scientific">Micromonospora solifontis</name>
    <dbReference type="NCBI Taxonomy" id="2487138"/>
    <lineage>
        <taxon>Bacteria</taxon>
        <taxon>Bacillati</taxon>
        <taxon>Actinomycetota</taxon>
        <taxon>Actinomycetes</taxon>
        <taxon>Micromonosporales</taxon>
        <taxon>Micromonosporaceae</taxon>
        <taxon>Micromonospora</taxon>
    </lineage>
</organism>
<reference evidence="2 3" key="1">
    <citation type="submission" date="2018-11" db="EMBL/GenBank/DDBJ databases">
        <title>Micromonospora sp. PPF5-17, a new actinomycetes isolated from a hot spring soil.</title>
        <authorList>
            <person name="Thawai C."/>
        </authorList>
    </citation>
    <scope>NUCLEOTIDE SEQUENCE [LARGE SCALE GENOMIC DNA]</scope>
    <source>
        <strain evidence="2 3">PPF5-17</strain>
    </source>
</reference>
<evidence type="ECO:0000313" key="3">
    <source>
        <dbReference type="Proteomes" id="UP000280698"/>
    </source>
</evidence>
<dbReference type="Gene3D" id="3.40.630.30">
    <property type="match status" value="1"/>
</dbReference>
<feature type="domain" description="N-acetyltransferase" evidence="1">
    <location>
        <begin position="6"/>
        <end position="199"/>
    </location>
</feature>
<gene>
    <name evidence="2" type="ORF">EFE23_18640</name>
</gene>
<dbReference type="PANTHER" id="PTHR42791:SF1">
    <property type="entry name" value="N-ACETYLTRANSFERASE DOMAIN-CONTAINING PROTEIN"/>
    <property type="match status" value="1"/>
</dbReference>